<evidence type="ECO:0000313" key="4">
    <source>
        <dbReference type="Proteomes" id="UP001501710"/>
    </source>
</evidence>
<feature type="signal peptide" evidence="1">
    <location>
        <begin position="1"/>
        <end position="30"/>
    </location>
</feature>
<gene>
    <name evidence="3" type="ORF">GCM10022254_42220</name>
</gene>
<keyword evidence="1" id="KW-0732">Signal</keyword>
<proteinExistence type="predicted"/>
<dbReference type="Proteomes" id="UP001501710">
    <property type="component" value="Unassembled WGS sequence"/>
</dbReference>
<protein>
    <recommendedName>
        <fullName evidence="2">Sporulation stage II protein D amidase enhancer LytB N-terminal domain-containing protein</fullName>
    </recommendedName>
</protein>
<dbReference type="EMBL" id="BAABAS010000012">
    <property type="protein sequence ID" value="GAA4235282.1"/>
    <property type="molecule type" value="Genomic_DNA"/>
</dbReference>
<dbReference type="InterPro" id="IPR013693">
    <property type="entry name" value="SpoIID/LytB_N"/>
</dbReference>
<organism evidence="3 4">
    <name type="scientific">Actinomadura meridiana</name>
    <dbReference type="NCBI Taxonomy" id="559626"/>
    <lineage>
        <taxon>Bacteria</taxon>
        <taxon>Bacillati</taxon>
        <taxon>Actinomycetota</taxon>
        <taxon>Actinomycetes</taxon>
        <taxon>Streptosporangiales</taxon>
        <taxon>Thermomonosporaceae</taxon>
        <taxon>Actinomadura</taxon>
    </lineage>
</organism>
<comment type="caution">
    <text evidence="3">The sequence shown here is derived from an EMBL/GenBank/DDBJ whole genome shotgun (WGS) entry which is preliminary data.</text>
</comment>
<dbReference type="Pfam" id="PF08486">
    <property type="entry name" value="SpoIID"/>
    <property type="match status" value="1"/>
</dbReference>
<evidence type="ECO:0000256" key="1">
    <source>
        <dbReference type="SAM" id="SignalP"/>
    </source>
</evidence>
<dbReference type="Pfam" id="PF03995">
    <property type="entry name" value="Inhibitor_I36"/>
    <property type="match status" value="1"/>
</dbReference>
<keyword evidence="4" id="KW-1185">Reference proteome</keyword>
<feature type="chain" id="PRO_5046807183" description="Sporulation stage II protein D amidase enhancer LytB N-terminal domain-containing protein" evidence="1">
    <location>
        <begin position="31"/>
        <end position="309"/>
    </location>
</feature>
<evidence type="ECO:0000259" key="2">
    <source>
        <dbReference type="Pfam" id="PF08486"/>
    </source>
</evidence>
<feature type="domain" description="Sporulation stage II protein D amidase enhancer LytB N-terminal" evidence="2">
    <location>
        <begin position="163"/>
        <end position="251"/>
    </location>
</feature>
<dbReference type="RefSeq" id="WP_344899200.1">
    <property type="nucleotide sequence ID" value="NZ_BAABAS010000012.1"/>
</dbReference>
<evidence type="ECO:0000313" key="3">
    <source>
        <dbReference type="EMBL" id="GAA4235282.1"/>
    </source>
</evidence>
<sequence length="309" mass="33065">MSTRIARLVAASAALALGGAVLVSAPAASAASRNGKCESGEFCYYFNSGNKGSISDFSGSVADYGTAQPSCYDFKGAGNGKGKCVKNAAASVWNRTSKTVRVYYNSNYSGKHQDFKAGTKGNLNSSLKNQNASHQLLTSAPGGCKTDGTNSKLPTTILVYRVSLNRVDRVTFKTYVKNVLPNEWVTSWPKESLRAGAVAVKSYGWYWALHSTRKTSGGQCFDVYDTTSSQVYKPGSAKASTNAAVDATWGTRMARSGKILQAHYCSTTTACGGWVTGDWMSQYGSRDKANAGWSYSKILKAYYNGIVLD</sequence>
<accession>A0ABP8C816</accession>
<name>A0ABP8C816_9ACTN</name>
<reference evidence="4" key="1">
    <citation type="journal article" date="2019" name="Int. J. Syst. Evol. Microbiol.">
        <title>The Global Catalogue of Microorganisms (GCM) 10K type strain sequencing project: providing services to taxonomists for standard genome sequencing and annotation.</title>
        <authorList>
            <consortium name="The Broad Institute Genomics Platform"/>
            <consortium name="The Broad Institute Genome Sequencing Center for Infectious Disease"/>
            <person name="Wu L."/>
            <person name="Ma J."/>
        </authorList>
    </citation>
    <scope>NUCLEOTIDE SEQUENCE [LARGE SCALE GENOMIC DNA]</scope>
    <source>
        <strain evidence="4">JCM 17440</strain>
    </source>
</reference>